<dbReference type="AlphaFoldDB" id="A0A7G8BK29"/>
<dbReference type="GO" id="GO:0016042">
    <property type="term" value="P:lipid catabolic process"/>
    <property type="evidence" value="ECO:0007669"/>
    <property type="project" value="UniProtKB-KW"/>
</dbReference>
<evidence type="ECO:0000256" key="3">
    <source>
        <dbReference type="ARBA" id="ARBA00023098"/>
    </source>
</evidence>
<evidence type="ECO:0000256" key="2">
    <source>
        <dbReference type="ARBA" id="ARBA00022963"/>
    </source>
</evidence>
<organism evidence="5 6">
    <name type="scientific">Alloacidobacterium dinghuense</name>
    <dbReference type="NCBI Taxonomy" id="2763107"/>
    <lineage>
        <taxon>Bacteria</taxon>
        <taxon>Pseudomonadati</taxon>
        <taxon>Acidobacteriota</taxon>
        <taxon>Terriglobia</taxon>
        <taxon>Terriglobales</taxon>
        <taxon>Acidobacteriaceae</taxon>
        <taxon>Alloacidobacterium</taxon>
    </lineage>
</organism>
<name>A0A7G8BK29_9BACT</name>
<dbReference type="GO" id="GO:0003847">
    <property type="term" value="F:1-alkyl-2-acetylglycerophosphocholine esterase activity"/>
    <property type="evidence" value="ECO:0007669"/>
    <property type="project" value="TreeGrafter"/>
</dbReference>
<keyword evidence="4" id="KW-0732">Signal</keyword>
<gene>
    <name evidence="5" type="ORF">H7849_02575</name>
</gene>
<dbReference type="PANTHER" id="PTHR10272:SF0">
    <property type="entry name" value="PLATELET-ACTIVATING FACTOR ACETYLHYDROLASE"/>
    <property type="match status" value="1"/>
</dbReference>
<dbReference type="InterPro" id="IPR029058">
    <property type="entry name" value="AB_hydrolase_fold"/>
</dbReference>
<dbReference type="PANTHER" id="PTHR10272">
    <property type="entry name" value="PLATELET-ACTIVATING FACTOR ACETYLHYDROLASE"/>
    <property type="match status" value="1"/>
</dbReference>
<evidence type="ECO:0000256" key="4">
    <source>
        <dbReference type="SAM" id="SignalP"/>
    </source>
</evidence>
<keyword evidence="6" id="KW-1185">Reference proteome</keyword>
<proteinExistence type="predicted"/>
<dbReference type="EMBL" id="CP060394">
    <property type="protein sequence ID" value="QNI32899.1"/>
    <property type="molecule type" value="Genomic_DNA"/>
</dbReference>
<feature type="chain" id="PRO_5028857765" description="Platelet-activating factor acetylhydrolase" evidence="4">
    <location>
        <begin position="24"/>
        <end position="422"/>
    </location>
</feature>
<evidence type="ECO:0000256" key="1">
    <source>
        <dbReference type="ARBA" id="ARBA00022801"/>
    </source>
</evidence>
<dbReference type="Proteomes" id="UP000515312">
    <property type="component" value="Chromosome"/>
</dbReference>
<evidence type="ECO:0000313" key="5">
    <source>
        <dbReference type="EMBL" id="QNI32899.1"/>
    </source>
</evidence>
<dbReference type="RefSeq" id="WP_186743905.1">
    <property type="nucleotide sequence ID" value="NZ_CP060394.1"/>
</dbReference>
<protein>
    <recommendedName>
        <fullName evidence="7">Platelet-activating factor acetylhydrolase</fullName>
    </recommendedName>
</protein>
<evidence type="ECO:0008006" key="7">
    <source>
        <dbReference type="Google" id="ProtNLM"/>
    </source>
</evidence>
<evidence type="ECO:0000313" key="6">
    <source>
        <dbReference type="Proteomes" id="UP000515312"/>
    </source>
</evidence>
<dbReference type="Pfam" id="PF03403">
    <property type="entry name" value="PAF-AH_p_II"/>
    <property type="match status" value="1"/>
</dbReference>
<dbReference type="Gene3D" id="3.40.50.1820">
    <property type="entry name" value="alpha/beta hydrolase"/>
    <property type="match status" value="1"/>
</dbReference>
<accession>A0A7G8BK29</accession>
<feature type="signal peptide" evidence="4">
    <location>
        <begin position="1"/>
        <end position="23"/>
    </location>
</feature>
<dbReference type="SUPFAM" id="SSF53474">
    <property type="entry name" value="alpha/beta-Hydrolases"/>
    <property type="match status" value="1"/>
</dbReference>
<reference evidence="5 6" key="1">
    <citation type="submission" date="2020-08" db="EMBL/GenBank/DDBJ databases">
        <title>Edaphobacter telluris sp. nov. and Acidobacterium dinghuensis sp. nov., two acidobacteria isolated from forest soil.</title>
        <authorList>
            <person name="Fu J."/>
            <person name="Qiu L."/>
        </authorList>
    </citation>
    <scope>NUCLEOTIDE SEQUENCE [LARGE SCALE GENOMIC DNA]</scope>
    <source>
        <strain evidence="5">4Y35</strain>
    </source>
</reference>
<keyword evidence="1" id="KW-0378">Hydrolase</keyword>
<sequence length="422" mass="45897">MNRALTLLGCVAVSSVMIQSQTASDPTVTAPSAAPAVMAPQIPIPSGPFGIGRTGYDWTDNSRPNRYSTDQQAHRELMVYVWYPTSQKDAETTGAYLPAAKQMDAIPDIQHRMQQEFEGNWPLIVSGTIASHVSDSAPVARNPKHFPVVFFSHGSGGTSFESTSLIEDLVSHGYVVVAIEHTYTAIAVAFSNGKIVLQDQGPADLTPQQRFQRMMAGAAAGISEGAADIRFVLDKLTELNSADTQHFLLARRLDLNSVAAMGHSAGGAFAARACQLDGRFKACIDLDGELVPVAALPEYPDGKTIQQPLLFLEAYHPESRMGGTHAQIEEYYKKKEEQLQSCPAGSYDVVLKSPGIFHGSFSDYPLLAAAGNADATAMALHNLHLTQMFVRAFLDKYLKHEKEPLFESKEFHAEATIQQYGH</sequence>
<keyword evidence="2" id="KW-0442">Lipid degradation</keyword>
<dbReference type="KEGG" id="adin:H7849_02575"/>
<keyword evidence="3" id="KW-0443">Lipid metabolism</keyword>